<dbReference type="Pfam" id="PF02599">
    <property type="entry name" value="CsrA"/>
    <property type="match status" value="1"/>
</dbReference>
<dbReference type="EMBL" id="VMNH01000030">
    <property type="protein sequence ID" value="TVO69680.1"/>
    <property type="molecule type" value="Genomic_DNA"/>
</dbReference>
<gene>
    <name evidence="5" type="ORF">FHP88_17635</name>
</gene>
<dbReference type="AlphaFoldDB" id="A0A557RWX9"/>
<comment type="caution">
    <text evidence="5">The sequence shown here is derived from an EMBL/GenBank/DDBJ whole genome shotgun (WGS) entry which is preliminary data.</text>
</comment>
<keyword evidence="2" id="KW-0810">Translation regulation</keyword>
<dbReference type="OrthoDB" id="9809061at2"/>
<protein>
    <submittedName>
        <fullName evidence="5">Carbon storage regulator</fullName>
    </submittedName>
</protein>
<reference evidence="5 6" key="1">
    <citation type="submission" date="2019-07" db="EMBL/GenBank/DDBJ databases">
        <title>The pathways for chlorine oxyanion respiration interact through the shared metabolite chlorate.</title>
        <authorList>
            <person name="Barnum T.P."/>
            <person name="Cheng Y."/>
            <person name="Hill K.A."/>
            <person name="Lucas L.N."/>
            <person name="Carlson H.K."/>
            <person name="Coates J.D."/>
        </authorList>
    </citation>
    <scope>NUCLEOTIDE SEQUENCE [LARGE SCALE GENOMIC DNA]</scope>
    <source>
        <strain evidence="5 6">BK-1</strain>
    </source>
</reference>
<keyword evidence="4" id="KW-0010">Activator</keyword>
<evidence type="ECO:0000313" key="6">
    <source>
        <dbReference type="Proteomes" id="UP000316649"/>
    </source>
</evidence>
<dbReference type="Proteomes" id="UP000316649">
    <property type="component" value="Unassembled WGS sequence"/>
</dbReference>
<dbReference type="InterPro" id="IPR036107">
    <property type="entry name" value="CsrA_sf"/>
</dbReference>
<accession>A0A557RWX9</accession>
<evidence type="ECO:0000256" key="4">
    <source>
        <dbReference type="ARBA" id="ARBA00023159"/>
    </source>
</evidence>
<dbReference type="GO" id="GO:0006402">
    <property type="term" value="P:mRNA catabolic process"/>
    <property type="evidence" value="ECO:0007669"/>
    <property type="project" value="InterPro"/>
</dbReference>
<proteinExistence type="predicted"/>
<dbReference type="InterPro" id="IPR003751">
    <property type="entry name" value="CsrA"/>
</dbReference>
<keyword evidence="3" id="KW-0694">RNA-binding</keyword>
<name>A0A557RWX9_9GAMM</name>
<dbReference type="GO" id="GO:0005829">
    <property type="term" value="C:cytosol"/>
    <property type="evidence" value="ECO:0007669"/>
    <property type="project" value="TreeGrafter"/>
</dbReference>
<keyword evidence="6" id="KW-1185">Reference proteome</keyword>
<dbReference type="RefSeq" id="WP_144360417.1">
    <property type="nucleotide sequence ID" value="NZ_VMNH01000030.1"/>
</dbReference>
<dbReference type="GO" id="GO:0045947">
    <property type="term" value="P:negative regulation of translational initiation"/>
    <property type="evidence" value="ECO:0007669"/>
    <property type="project" value="TreeGrafter"/>
</dbReference>
<keyword evidence="1" id="KW-0963">Cytoplasm</keyword>
<organism evidence="5 6">
    <name type="scientific">Sedimenticola selenatireducens</name>
    <dbReference type="NCBI Taxonomy" id="191960"/>
    <lineage>
        <taxon>Bacteria</taxon>
        <taxon>Pseudomonadati</taxon>
        <taxon>Pseudomonadota</taxon>
        <taxon>Gammaproteobacteria</taxon>
        <taxon>Chromatiales</taxon>
        <taxon>Sedimenticolaceae</taxon>
        <taxon>Sedimenticola</taxon>
    </lineage>
</organism>
<dbReference type="SUPFAM" id="SSF117130">
    <property type="entry name" value="CsrA-like"/>
    <property type="match status" value="1"/>
</dbReference>
<dbReference type="GO" id="GO:0006109">
    <property type="term" value="P:regulation of carbohydrate metabolic process"/>
    <property type="evidence" value="ECO:0007669"/>
    <property type="project" value="InterPro"/>
</dbReference>
<dbReference type="Gene3D" id="2.60.40.4380">
    <property type="entry name" value="Translational regulator CsrA"/>
    <property type="match status" value="1"/>
</dbReference>
<dbReference type="GO" id="GO:0048027">
    <property type="term" value="F:mRNA 5'-UTR binding"/>
    <property type="evidence" value="ECO:0007669"/>
    <property type="project" value="TreeGrafter"/>
</dbReference>
<evidence type="ECO:0000256" key="2">
    <source>
        <dbReference type="ARBA" id="ARBA00022845"/>
    </source>
</evidence>
<evidence type="ECO:0000256" key="1">
    <source>
        <dbReference type="ARBA" id="ARBA00022490"/>
    </source>
</evidence>
<sequence length="65" mass="7204">MLILNRTPMPGEREIHIGNDVIVTVLQVTGQTVKIGITAPRETPVAREELLNQAHSKKRSVNTEC</sequence>
<dbReference type="PANTHER" id="PTHR34984">
    <property type="entry name" value="CARBON STORAGE REGULATOR"/>
    <property type="match status" value="1"/>
</dbReference>
<evidence type="ECO:0000313" key="5">
    <source>
        <dbReference type="EMBL" id="TVO69680.1"/>
    </source>
</evidence>
<dbReference type="PANTHER" id="PTHR34984:SF1">
    <property type="entry name" value="CARBON STORAGE REGULATOR"/>
    <property type="match status" value="1"/>
</dbReference>
<evidence type="ECO:0000256" key="3">
    <source>
        <dbReference type="ARBA" id="ARBA00022884"/>
    </source>
</evidence>